<evidence type="ECO:0000256" key="3">
    <source>
        <dbReference type="ARBA" id="ARBA00022519"/>
    </source>
</evidence>
<proteinExistence type="predicted"/>
<evidence type="ECO:0000256" key="2">
    <source>
        <dbReference type="ARBA" id="ARBA00022475"/>
    </source>
</evidence>
<reference evidence="11" key="1">
    <citation type="journal article" date="2019" name="Int. J. Syst. Evol. Microbiol.">
        <title>The Global Catalogue of Microorganisms (GCM) 10K type strain sequencing project: providing services to taxonomists for standard genome sequencing and annotation.</title>
        <authorList>
            <consortium name="The Broad Institute Genomics Platform"/>
            <consortium name="The Broad Institute Genome Sequencing Center for Infectious Disease"/>
            <person name="Wu L."/>
            <person name="Ma J."/>
        </authorList>
    </citation>
    <scope>NUCLEOTIDE SEQUENCE [LARGE SCALE GENOMIC DNA]</scope>
    <source>
        <strain evidence="11">CECT 7698</strain>
    </source>
</reference>
<feature type="transmembrane region" description="Helical" evidence="8">
    <location>
        <begin position="20"/>
        <end position="39"/>
    </location>
</feature>
<accession>A0ABV7LTL3</accession>
<dbReference type="InterPro" id="IPR003399">
    <property type="entry name" value="Mce/MlaD"/>
</dbReference>
<evidence type="ECO:0000256" key="7">
    <source>
        <dbReference type="SAM" id="MobiDB-lite"/>
    </source>
</evidence>
<dbReference type="NCBIfam" id="NF008070">
    <property type="entry name" value="PRK10807.1"/>
    <property type="match status" value="1"/>
</dbReference>
<evidence type="ECO:0000313" key="11">
    <source>
        <dbReference type="Proteomes" id="UP001595579"/>
    </source>
</evidence>
<evidence type="ECO:0000256" key="5">
    <source>
        <dbReference type="ARBA" id="ARBA00022989"/>
    </source>
</evidence>
<dbReference type="InterPro" id="IPR051800">
    <property type="entry name" value="PqiA-PqiB_transport"/>
</dbReference>
<dbReference type="PANTHER" id="PTHR30462:SF2">
    <property type="entry name" value="INTERMEMBRANE TRANSPORT PROTEIN PQIB"/>
    <property type="match status" value="1"/>
</dbReference>
<feature type="domain" description="Mce/MlaD" evidence="9">
    <location>
        <begin position="298"/>
        <end position="394"/>
    </location>
</feature>
<keyword evidence="5 8" id="KW-1133">Transmembrane helix</keyword>
<feature type="domain" description="Mce/MlaD" evidence="9">
    <location>
        <begin position="46"/>
        <end position="137"/>
    </location>
</feature>
<keyword evidence="3" id="KW-0997">Cell inner membrane</keyword>
<feature type="region of interest" description="Disordered" evidence="7">
    <location>
        <begin position="529"/>
        <end position="552"/>
    </location>
</feature>
<dbReference type="Proteomes" id="UP001595579">
    <property type="component" value="Unassembled WGS sequence"/>
</dbReference>
<evidence type="ECO:0000256" key="8">
    <source>
        <dbReference type="SAM" id="Phobius"/>
    </source>
</evidence>
<dbReference type="PANTHER" id="PTHR30462">
    <property type="entry name" value="INTERMEMBRANE TRANSPORT PROTEIN PQIB-RELATED"/>
    <property type="match status" value="1"/>
</dbReference>
<evidence type="ECO:0000256" key="6">
    <source>
        <dbReference type="ARBA" id="ARBA00023136"/>
    </source>
</evidence>
<evidence type="ECO:0000313" key="10">
    <source>
        <dbReference type="EMBL" id="MFC3285424.1"/>
    </source>
</evidence>
<evidence type="ECO:0000259" key="9">
    <source>
        <dbReference type="Pfam" id="PF02470"/>
    </source>
</evidence>
<dbReference type="RefSeq" id="WP_386776192.1">
    <property type="nucleotide sequence ID" value="NZ_JBHRUG010000031.1"/>
</dbReference>
<protein>
    <submittedName>
        <fullName evidence="10">Intermembrane transport protein PqiB</fullName>
    </submittedName>
</protein>
<feature type="domain" description="Mce/MlaD" evidence="9">
    <location>
        <begin position="169"/>
        <end position="246"/>
    </location>
</feature>
<comment type="subcellular location">
    <subcellularLocation>
        <location evidence="1">Cell inner membrane</location>
    </subcellularLocation>
</comment>
<keyword evidence="2" id="KW-1003">Cell membrane</keyword>
<comment type="caution">
    <text evidence="10">The sequence shown here is derived from an EMBL/GenBank/DDBJ whole genome shotgun (WGS) entry which is preliminary data.</text>
</comment>
<feature type="compositionally biased region" description="Basic and acidic residues" evidence="7">
    <location>
        <begin position="537"/>
        <end position="546"/>
    </location>
</feature>
<evidence type="ECO:0000256" key="1">
    <source>
        <dbReference type="ARBA" id="ARBA00004533"/>
    </source>
</evidence>
<sequence length="552" mass="61706">MTDDQAPATHRASRRPQTRLSPIWIVPIVAALIGLWLVYDNITSRGPQITLTMPSAEGIEAGSTLIKSRNVEIGRVEQVRLSDDLSHTLITARMSPDAERMLVEDSRFWVVKPRIGREGISGLGTVLSGAYIQLQPGESDVERREFNVLDHPPVAPAGAQGIRLNLVSQLGNSLRVGDPVTYQGYTVGRVEEAQFDTESRQMRHRLFIESPYDSLITDSTRFWSSSGIDMRLDTEGVRVNIESLEALLGGGVTFGYLEDVPRGAPVAPDTTFTLYADEDSARQGTFNRYLEYVLLIEDTVRGLSRGAPVEFRGVRVGTVASVPWRFSAPQPDSRQRFAIPVLIRIEPQRIASDNGPVELEEWEQRFERMFGLGLRASLKAGNLLTGALFVDLNFQRDQAESYRAETFENRKVFPTTSSGFAQIEAQVTNLLDKLNALEIEPVLASLDRNLATSEAMLAEVRQFTESFQTLLDDPATRGMPENLNRTMTELRKTLEGFSPDSDAYRELTRAMQRLENLMRDLQPVARTLSDQPNALIFDRRSGEDPQPRAPRP</sequence>
<dbReference type="EMBL" id="JBHRUG010000031">
    <property type="protein sequence ID" value="MFC3285424.1"/>
    <property type="molecule type" value="Genomic_DNA"/>
</dbReference>
<gene>
    <name evidence="10" type="primary">pqiB</name>
    <name evidence="10" type="ORF">ACFOEV_17635</name>
</gene>
<name>A0ABV7LTL3_9GAMM</name>
<organism evidence="10 11">
    <name type="scientific">Litchfieldella rifensis</name>
    <dbReference type="NCBI Taxonomy" id="762643"/>
    <lineage>
        <taxon>Bacteria</taxon>
        <taxon>Pseudomonadati</taxon>
        <taxon>Pseudomonadota</taxon>
        <taxon>Gammaproteobacteria</taxon>
        <taxon>Oceanospirillales</taxon>
        <taxon>Halomonadaceae</taxon>
        <taxon>Litchfieldella</taxon>
    </lineage>
</organism>
<keyword evidence="6 8" id="KW-0472">Membrane</keyword>
<keyword evidence="4 8" id="KW-0812">Transmembrane</keyword>
<evidence type="ECO:0000256" key="4">
    <source>
        <dbReference type="ARBA" id="ARBA00022692"/>
    </source>
</evidence>
<keyword evidence="11" id="KW-1185">Reference proteome</keyword>
<dbReference type="Pfam" id="PF02470">
    <property type="entry name" value="MlaD"/>
    <property type="match status" value="3"/>
</dbReference>